<feature type="transmembrane region" description="Helical" evidence="1">
    <location>
        <begin position="305"/>
        <end position="327"/>
    </location>
</feature>
<keyword evidence="3" id="KW-1185">Reference proteome</keyword>
<feature type="transmembrane region" description="Helical" evidence="1">
    <location>
        <begin position="105"/>
        <end position="126"/>
    </location>
</feature>
<keyword evidence="1" id="KW-0472">Membrane</keyword>
<accession>A0ABN8M612</accession>
<feature type="transmembrane region" description="Helical" evidence="1">
    <location>
        <begin position="155"/>
        <end position="174"/>
    </location>
</feature>
<protein>
    <recommendedName>
        <fullName evidence="4">Gustatory receptor</fullName>
    </recommendedName>
</protein>
<organism evidence="2 3">
    <name type="scientific">Porites evermanni</name>
    <dbReference type="NCBI Taxonomy" id="104178"/>
    <lineage>
        <taxon>Eukaryota</taxon>
        <taxon>Metazoa</taxon>
        <taxon>Cnidaria</taxon>
        <taxon>Anthozoa</taxon>
        <taxon>Hexacorallia</taxon>
        <taxon>Scleractinia</taxon>
        <taxon>Fungiina</taxon>
        <taxon>Poritidae</taxon>
        <taxon>Porites</taxon>
    </lineage>
</organism>
<feature type="transmembrane region" description="Helical" evidence="1">
    <location>
        <begin position="273"/>
        <end position="293"/>
    </location>
</feature>
<evidence type="ECO:0008006" key="4">
    <source>
        <dbReference type="Google" id="ProtNLM"/>
    </source>
</evidence>
<evidence type="ECO:0000256" key="1">
    <source>
        <dbReference type="SAM" id="Phobius"/>
    </source>
</evidence>
<keyword evidence="1" id="KW-0812">Transmembrane</keyword>
<reference evidence="2 3" key="1">
    <citation type="submission" date="2022-05" db="EMBL/GenBank/DDBJ databases">
        <authorList>
            <consortium name="Genoscope - CEA"/>
            <person name="William W."/>
        </authorList>
    </citation>
    <scope>NUCLEOTIDE SEQUENCE [LARGE SCALE GENOMIC DNA]</scope>
</reference>
<evidence type="ECO:0000313" key="2">
    <source>
        <dbReference type="EMBL" id="CAH3023609.1"/>
    </source>
</evidence>
<sequence>MADALLTSSTSSDSDNYGYETAEEEADIMPQATVIQIDPQLQLSLECEELTVFRRTLRCLSLWCPTSACLVERYLYPVLINALLTLIIAVDFNSIANGGWKSIDIYVYLAIDFGMYLSHLFGVFYFRSRDLENNLLNVRLQVTQMEEFRATLKRFKIGIILSYFFLVVLVLLFFNTEVWMLGRVQCNSSFKFLKGFVNHFVCFLNYPTNIYGVGNSLALSWTMYLLHQVCSVRLQQLLLKYLRWTGSAEDAVYDHLTNYSRKVKSSCSHLTKWFVTHNIILIIATPFLCIDIIKAFQGIKKSNAVHTGLFLGFLLYTAVIWVTPLYFAEQMQNQDEEFCSRVNEFCPGTFAELESELSSASVHFPNTNQDCYIFHSRNEVNKLLSYLKNRRSGFLMGSYSFQLKLSMVSVFLAMISFAIRVVG</sequence>
<dbReference type="EMBL" id="CALNXI010000268">
    <property type="protein sequence ID" value="CAH3023609.1"/>
    <property type="molecule type" value="Genomic_DNA"/>
</dbReference>
<gene>
    <name evidence="2" type="ORF">PEVE_00019880</name>
</gene>
<dbReference type="Proteomes" id="UP001159427">
    <property type="component" value="Unassembled WGS sequence"/>
</dbReference>
<name>A0ABN8M612_9CNID</name>
<feature type="transmembrane region" description="Helical" evidence="1">
    <location>
        <begin position="401"/>
        <end position="422"/>
    </location>
</feature>
<proteinExistence type="predicted"/>
<comment type="caution">
    <text evidence="2">The sequence shown here is derived from an EMBL/GenBank/DDBJ whole genome shotgun (WGS) entry which is preliminary data.</text>
</comment>
<feature type="transmembrane region" description="Helical" evidence="1">
    <location>
        <begin position="74"/>
        <end position="93"/>
    </location>
</feature>
<keyword evidence="1" id="KW-1133">Transmembrane helix</keyword>
<evidence type="ECO:0000313" key="3">
    <source>
        <dbReference type="Proteomes" id="UP001159427"/>
    </source>
</evidence>